<evidence type="ECO:0000256" key="8">
    <source>
        <dbReference type="ARBA" id="ARBA00023012"/>
    </source>
</evidence>
<feature type="transmembrane region" description="Helical" evidence="9">
    <location>
        <begin position="115"/>
        <end position="138"/>
    </location>
</feature>
<gene>
    <name evidence="12" type="ORF">FHX40_0118</name>
</gene>
<keyword evidence="7" id="KW-0067">ATP-binding</keyword>
<dbReference type="SUPFAM" id="SSF55874">
    <property type="entry name" value="ATPase domain of HSP90 chaperone/DNA topoisomerase II/histidine kinase"/>
    <property type="match status" value="1"/>
</dbReference>
<name>A0A543ISD7_9ACTN</name>
<dbReference type="Gene3D" id="1.20.5.1930">
    <property type="match status" value="1"/>
</dbReference>
<keyword evidence="8" id="KW-0902">Two-component regulatory system</keyword>
<dbReference type="AlphaFoldDB" id="A0A543ISD7"/>
<dbReference type="EMBL" id="VFPQ01000001">
    <property type="protein sequence ID" value="TQM73478.1"/>
    <property type="molecule type" value="Genomic_DNA"/>
</dbReference>
<dbReference type="Gene3D" id="3.30.565.10">
    <property type="entry name" value="Histidine kinase-like ATPase, C-terminal domain"/>
    <property type="match status" value="1"/>
</dbReference>
<dbReference type="GO" id="GO:0016020">
    <property type="term" value="C:membrane"/>
    <property type="evidence" value="ECO:0007669"/>
    <property type="project" value="InterPro"/>
</dbReference>
<evidence type="ECO:0000259" key="10">
    <source>
        <dbReference type="Pfam" id="PF02518"/>
    </source>
</evidence>
<dbReference type="GO" id="GO:0005524">
    <property type="term" value="F:ATP binding"/>
    <property type="evidence" value="ECO:0007669"/>
    <property type="project" value="UniProtKB-KW"/>
</dbReference>
<dbReference type="PANTHER" id="PTHR24421:SF10">
    <property type="entry name" value="NITRATE_NITRITE SENSOR PROTEIN NARQ"/>
    <property type="match status" value="1"/>
</dbReference>
<keyword evidence="13" id="KW-1185">Reference proteome</keyword>
<dbReference type="Proteomes" id="UP000319213">
    <property type="component" value="Unassembled WGS sequence"/>
</dbReference>
<feature type="transmembrane region" description="Helical" evidence="9">
    <location>
        <begin position="63"/>
        <end position="82"/>
    </location>
</feature>
<evidence type="ECO:0000256" key="6">
    <source>
        <dbReference type="ARBA" id="ARBA00022777"/>
    </source>
</evidence>
<dbReference type="PANTHER" id="PTHR24421">
    <property type="entry name" value="NITRATE/NITRITE SENSOR PROTEIN NARX-RELATED"/>
    <property type="match status" value="1"/>
</dbReference>
<dbReference type="OrthoDB" id="227596at2"/>
<dbReference type="GO" id="GO:0000155">
    <property type="term" value="F:phosphorelay sensor kinase activity"/>
    <property type="evidence" value="ECO:0007669"/>
    <property type="project" value="InterPro"/>
</dbReference>
<feature type="transmembrane region" description="Helical" evidence="9">
    <location>
        <begin position="38"/>
        <end position="56"/>
    </location>
</feature>
<dbReference type="Pfam" id="PF02518">
    <property type="entry name" value="HATPase_c"/>
    <property type="match status" value="1"/>
</dbReference>
<evidence type="ECO:0000256" key="7">
    <source>
        <dbReference type="ARBA" id="ARBA00022840"/>
    </source>
</evidence>
<keyword evidence="4" id="KW-0808">Transferase</keyword>
<organism evidence="12 13">
    <name type="scientific">Thermopolyspora flexuosa</name>
    <dbReference type="NCBI Taxonomy" id="103836"/>
    <lineage>
        <taxon>Bacteria</taxon>
        <taxon>Bacillati</taxon>
        <taxon>Actinomycetota</taxon>
        <taxon>Actinomycetes</taxon>
        <taxon>Streptosporangiales</taxon>
        <taxon>Streptosporangiaceae</taxon>
        <taxon>Thermopolyspora</taxon>
    </lineage>
</organism>
<dbReference type="EC" id="2.7.13.3" evidence="2"/>
<evidence type="ECO:0000256" key="2">
    <source>
        <dbReference type="ARBA" id="ARBA00012438"/>
    </source>
</evidence>
<evidence type="ECO:0000313" key="13">
    <source>
        <dbReference type="Proteomes" id="UP000319213"/>
    </source>
</evidence>
<accession>A0A543ISD7</accession>
<evidence type="ECO:0000313" key="12">
    <source>
        <dbReference type="EMBL" id="TQM73478.1"/>
    </source>
</evidence>
<comment type="catalytic activity">
    <reaction evidence="1">
        <text>ATP + protein L-histidine = ADP + protein N-phospho-L-histidine.</text>
        <dbReference type="EC" id="2.7.13.3"/>
    </reaction>
</comment>
<protein>
    <recommendedName>
        <fullName evidence="2">histidine kinase</fullName>
        <ecNumber evidence="2">2.7.13.3</ecNumber>
    </recommendedName>
</protein>
<dbReference type="CDD" id="cd16917">
    <property type="entry name" value="HATPase_UhpB-NarQ-NarX-like"/>
    <property type="match status" value="1"/>
</dbReference>
<evidence type="ECO:0000256" key="1">
    <source>
        <dbReference type="ARBA" id="ARBA00000085"/>
    </source>
</evidence>
<dbReference type="InterPro" id="IPR003594">
    <property type="entry name" value="HATPase_dom"/>
</dbReference>
<feature type="transmembrane region" description="Helical" evidence="9">
    <location>
        <begin position="88"/>
        <end position="108"/>
    </location>
</feature>
<dbReference type="InterPro" id="IPR050482">
    <property type="entry name" value="Sensor_HK_TwoCompSys"/>
</dbReference>
<dbReference type="Pfam" id="PF07730">
    <property type="entry name" value="HisKA_3"/>
    <property type="match status" value="1"/>
</dbReference>
<keyword evidence="6 12" id="KW-0418">Kinase</keyword>
<evidence type="ECO:0000256" key="4">
    <source>
        <dbReference type="ARBA" id="ARBA00022679"/>
    </source>
</evidence>
<evidence type="ECO:0000256" key="3">
    <source>
        <dbReference type="ARBA" id="ARBA00022553"/>
    </source>
</evidence>
<sequence>MRGASVSRSRPVSRFRVFVCGATVVAILLPALLAPPSALLVAVPAALAVAAPMLPWPLGRVSLARTGLGLGAVSLAVTAGYTGMREAALLWLPFEVCGLAVLLGRVVRGVPGRRVAVVAAVTGAAAVLVPLRVTLWAGPPDWRLSLVLVVTAMFPVTLAAAVGLYLRALDTQRERAVAEARREQRLELARDLHDFVAHELTGILLEVQAAQVQAYDPEENKALLARLEEASLRALESMDETLRALRDPDAHADEPATLRRDRVDELPALVERFRGAATKHAVLELEDGLADLLPRQVQRTVYRVVLESLTNVRRHAAKATEVTVSVRRAAEDRDAVEVTVTDDGGRGGLLRLDRRRGGGTGLVELAARVEALGGTLTAGPQGKGWRVRARIPIRDGG</sequence>
<keyword evidence="9" id="KW-0472">Membrane</keyword>
<dbReference type="InterPro" id="IPR036890">
    <property type="entry name" value="HATPase_C_sf"/>
</dbReference>
<feature type="transmembrane region" description="Helical" evidence="9">
    <location>
        <begin position="144"/>
        <end position="166"/>
    </location>
</feature>
<comment type="caution">
    <text evidence="12">The sequence shown here is derived from an EMBL/GenBank/DDBJ whole genome shotgun (WGS) entry which is preliminary data.</text>
</comment>
<reference evidence="12 13" key="1">
    <citation type="submission" date="2019-06" db="EMBL/GenBank/DDBJ databases">
        <title>Sequencing the genomes of 1000 actinobacteria strains.</title>
        <authorList>
            <person name="Klenk H.-P."/>
        </authorList>
    </citation>
    <scope>NUCLEOTIDE SEQUENCE [LARGE SCALE GENOMIC DNA]</scope>
    <source>
        <strain evidence="12 13">DSM 43186</strain>
    </source>
</reference>
<proteinExistence type="predicted"/>
<evidence type="ECO:0000256" key="9">
    <source>
        <dbReference type="SAM" id="Phobius"/>
    </source>
</evidence>
<keyword evidence="9" id="KW-0812">Transmembrane</keyword>
<keyword evidence="5" id="KW-0547">Nucleotide-binding</keyword>
<keyword evidence="3" id="KW-0597">Phosphoprotein</keyword>
<dbReference type="GO" id="GO:0046983">
    <property type="term" value="F:protein dimerization activity"/>
    <property type="evidence" value="ECO:0007669"/>
    <property type="project" value="InterPro"/>
</dbReference>
<evidence type="ECO:0000259" key="11">
    <source>
        <dbReference type="Pfam" id="PF07730"/>
    </source>
</evidence>
<feature type="domain" description="Histidine kinase/HSP90-like ATPase" evidence="10">
    <location>
        <begin position="298"/>
        <end position="393"/>
    </location>
</feature>
<feature type="transmembrane region" description="Helical" evidence="9">
    <location>
        <begin position="12"/>
        <end position="32"/>
    </location>
</feature>
<keyword evidence="9" id="KW-1133">Transmembrane helix</keyword>
<dbReference type="InterPro" id="IPR011712">
    <property type="entry name" value="Sig_transdc_His_kin_sub3_dim/P"/>
</dbReference>
<evidence type="ECO:0000256" key="5">
    <source>
        <dbReference type="ARBA" id="ARBA00022741"/>
    </source>
</evidence>
<feature type="domain" description="Signal transduction histidine kinase subgroup 3 dimerisation and phosphoacceptor" evidence="11">
    <location>
        <begin position="185"/>
        <end position="249"/>
    </location>
</feature>